<gene>
    <name evidence="1" type="ORF">ILEXP_LOCUS35096</name>
</gene>
<dbReference type="Proteomes" id="UP001642360">
    <property type="component" value="Unassembled WGS sequence"/>
</dbReference>
<name>A0ABC8TCR2_9AQUA</name>
<dbReference type="EMBL" id="CAUOFW020004496">
    <property type="protein sequence ID" value="CAK9165912.1"/>
    <property type="molecule type" value="Genomic_DNA"/>
</dbReference>
<keyword evidence="2" id="KW-1185">Reference proteome</keyword>
<evidence type="ECO:0000313" key="1">
    <source>
        <dbReference type="EMBL" id="CAK9165912.1"/>
    </source>
</evidence>
<proteinExistence type="predicted"/>
<dbReference type="AlphaFoldDB" id="A0ABC8TCR2"/>
<reference evidence="1 2" key="1">
    <citation type="submission" date="2024-02" db="EMBL/GenBank/DDBJ databases">
        <authorList>
            <person name="Vignale AGUSTIN F."/>
            <person name="Sosa J E."/>
            <person name="Modenutti C."/>
        </authorList>
    </citation>
    <scope>NUCLEOTIDE SEQUENCE [LARGE SCALE GENOMIC DNA]</scope>
</reference>
<evidence type="ECO:0008006" key="3">
    <source>
        <dbReference type="Google" id="ProtNLM"/>
    </source>
</evidence>
<organism evidence="1 2">
    <name type="scientific">Ilex paraguariensis</name>
    <name type="common">yerba mate</name>
    <dbReference type="NCBI Taxonomy" id="185542"/>
    <lineage>
        <taxon>Eukaryota</taxon>
        <taxon>Viridiplantae</taxon>
        <taxon>Streptophyta</taxon>
        <taxon>Embryophyta</taxon>
        <taxon>Tracheophyta</taxon>
        <taxon>Spermatophyta</taxon>
        <taxon>Magnoliopsida</taxon>
        <taxon>eudicotyledons</taxon>
        <taxon>Gunneridae</taxon>
        <taxon>Pentapetalae</taxon>
        <taxon>asterids</taxon>
        <taxon>campanulids</taxon>
        <taxon>Aquifoliales</taxon>
        <taxon>Aquifoliaceae</taxon>
        <taxon>Ilex</taxon>
    </lineage>
</organism>
<evidence type="ECO:0000313" key="2">
    <source>
        <dbReference type="Proteomes" id="UP001642360"/>
    </source>
</evidence>
<protein>
    <recommendedName>
        <fullName evidence="3">Transmembrane protein</fullName>
    </recommendedName>
</protein>
<accession>A0ABC8TCR2</accession>
<comment type="caution">
    <text evidence="1">The sequence shown here is derived from an EMBL/GenBank/DDBJ whole genome shotgun (WGS) entry which is preliminary data.</text>
</comment>
<sequence>MMQRWYGDDGAMVMMVYRGLWYGRWFDLLLRCDVGCASGCNNDLGIGCESGRWLGAAVVVESHGVVFLVMGCGGGSAAVMFEVI</sequence>